<dbReference type="InterPro" id="IPR006480">
    <property type="entry name" value="Phage_holin_4_1"/>
</dbReference>
<keyword evidence="4 5" id="KW-0472">Membrane</keyword>
<protein>
    <recommendedName>
        <fullName evidence="8">Holin</fullName>
    </recommendedName>
</protein>
<organism evidence="6 7">
    <name type="scientific">Dorea formicigenerans</name>
    <dbReference type="NCBI Taxonomy" id="39486"/>
    <lineage>
        <taxon>Bacteria</taxon>
        <taxon>Bacillati</taxon>
        <taxon>Bacillota</taxon>
        <taxon>Clostridia</taxon>
        <taxon>Lachnospirales</taxon>
        <taxon>Lachnospiraceae</taxon>
        <taxon>Dorea</taxon>
    </lineage>
</organism>
<dbReference type="RefSeq" id="WP_117659398.1">
    <property type="nucleotide sequence ID" value="NZ_QSRA01000006.1"/>
</dbReference>
<evidence type="ECO:0000256" key="5">
    <source>
        <dbReference type="SAM" id="Phobius"/>
    </source>
</evidence>
<dbReference type="PROSITE" id="PS51257">
    <property type="entry name" value="PROKAR_LIPOPROTEIN"/>
    <property type="match status" value="1"/>
</dbReference>
<dbReference type="NCBIfam" id="TIGR01593">
    <property type="entry name" value="holin_tox_secr"/>
    <property type="match status" value="1"/>
</dbReference>
<comment type="caution">
    <text evidence="6">The sequence shown here is derived from an EMBL/GenBank/DDBJ whole genome shotgun (WGS) entry which is preliminary data.</text>
</comment>
<feature type="transmembrane region" description="Helical" evidence="5">
    <location>
        <begin position="31"/>
        <end position="48"/>
    </location>
</feature>
<evidence type="ECO:0000256" key="4">
    <source>
        <dbReference type="ARBA" id="ARBA00023136"/>
    </source>
</evidence>
<sequence length="135" mass="14952">MEKFFCYVLGVLGSFISCVHGKCDIPLRTLILFMVIDYISGILIAVFFKKSPKSEKGTLKSDVGWKGICKKGMMLIYVFVGVHLDILMNNDYIGNTICIGFIVNELISIIENAGIMGIPMPTVLKNIIDILNENG</sequence>
<gene>
    <name evidence="6" type="ORF">DXC93_06000</name>
</gene>
<name>A0A3E4PWT6_9FIRM</name>
<reference evidence="6 7" key="1">
    <citation type="submission" date="2018-08" db="EMBL/GenBank/DDBJ databases">
        <title>A genome reference for cultivated species of the human gut microbiota.</title>
        <authorList>
            <person name="Zou Y."/>
            <person name="Xue W."/>
            <person name="Luo G."/>
        </authorList>
    </citation>
    <scope>NUCLEOTIDE SEQUENCE [LARGE SCALE GENOMIC DNA]</scope>
    <source>
        <strain evidence="6 7">TF09-3</strain>
    </source>
</reference>
<keyword evidence="3 5" id="KW-1133">Transmembrane helix</keyword>
<evidence type="ECO:0000313" key="7">
    <source>
        <dbReference type="Proteomes" id="UP000261324"/>
    </source>
</evidence>
<evidence type="ECO:0000256" key="1">
    <source>
        <dbReference type="ARBA" id="ARBA00004141"/>
    </source>
</evidence>
<dbReference type="AlphaFoldDB" id="A0A3E4PWT6"/>
<keyword evidence="2 5" id="KW-0812">Transmembrane</keyword>
<evidence type="ECO:0008006" key="8">
    <source>
        <dbReference type="Google" id="ProtNLM"/>
    </source>
</evidence>
<dbReference type="Pfam" id="PF05105">
    <property type="entry name" value="Phage_holin_4_1"/>
    <property type="match status" value="1"/>
</dbReference>
<dbReference type="GO" id="GO:0016020">
    <property type="term" value="C:membrane"/>
    <property type="evidence" value="ECO:0007669"/>
    <property type="project" value="UniProtKB-SubCell"/>
</dbReference>
<evidence type="ECO:0000256" key="3">
    <source>
        <dbReference type="ARBA" id="ARBA00022989"/>
    </source>
</evidence>
<dbReference type="EMBL" id="QSRA01000006">
    <property type="protein sequence ID" value="RGK84594.1"/>
    <property type="molecule type" value="Genomic_DNA"/>
</dbReference>
<accession>A0A3E4PWT6</accession>
<dbReference type="Proteomes" id="UP000261324">
    <property type="component" value="Unassembled WGS sequence"/>
</dbReference>
<proteinExistence type="predicted"/>
<comment type="subcellular location">
    <subcellularLocation>
        <location evidence="1">Membrane</location>
        <topology evidence="1">Multi-pass membrane protein</topology>
    </subcellularLocation>
</comment>
<evidence type="ECO:0000313" key="6">
    <source>
        <dbReference type="EMBL" id="RGK84594.1"/>
    </source>
</evidence>
<evidence type="ECO:0000256" key="2">
    <source>
        <dbReference type="ARBA" id="ARBA00022692"/>
    </source>
</evidence>